<organism evidence="2 3">
    <name type="scientific">Mikania micrantha</name>
    <name type="common">bitter vine</name>
    <dbReference type="NCBI Taxonomy" id="192012"/>
    <lineage>
        <taxon>Eukaryota</taxon>
        <taxon>Viridiplantae</taxon>
        <taxon>Streptophyta</taxon>
        <taxon>Embryophyta</taxon>
        <taxon>Tracheophyta</taxon>
        <taxon>Spermatophyta</taxon>
        <taxon>Magnoliopsida</taxon>
        <taxon>eudicotyledons</taxon>
        <taxon>Gunneridae</taxon>
        <taxon>Pentapetalae</taxon>
        <taxon>asterids</taxon>
        <taxon>campanulids</taxon>
        <taxon>Asterales</taxon>
        <taxon>Asteraceae</taxon>
        <taxon>Asteroideae</taxon>
        <taxon>Heliantheae alliance</taxon>
        <taxon>Eupatorieae</taxon>
        <taxon>Mikania</taxon>
    </lineage>
</organism>
<evidence type="ECO:0000313" key="2">
    <source>
        <dbReference type="EMBL" id="KAD4385849.1"/>
    </source>
</evidence>
<gene>
    <name evidence="2" type="ORF">E3N88_26018</name>
</gene>
<dbReference type="Proteomes" id="UP000326396">
    <property type="component" value="Linkage Group LG3"/>
</dbReference>
<reference evidence="2 3" key="1">
    <citation type="submission" date="2019-05" db="EMBL/GenBank/DDBJ databases">
        <title>Mikania micrantha, genome provides insights into the molecular mechanism of rapid growth.</title>
        <authorList>
            <person name="Liu B."/>
        </authorList>
    </citation>
    <scope>NUCLEOTIDE SEQUENCE [LARGE SCALE GENOMIC DNA]</scope>
    <source>
        <strain evidence="2">NLD-2019</strain>
        <tissue evidence="2">Leaf</tissue>
    </source>
</reference>
<protein>
    <recommendedName>
        <fullName evidence="1">Reverse transcriptase domain-containing protein</fullName>
    </recommendedName>
</protein>
<dbReference type="OrthoDB" id="1002209at2759"/>
<dbReference type="AlphaFoldDB" id="A0A5N6N6D6"/>
<evidence type="ECO:0000259" key="1">
    <source>
        <dbReference type="Pfam" id="PF00078"/>
    </source>
</evidence>
<comment type="caution">
    <text evidence="2">The sequence shown here is derived from an EMBL/GenBank/DDBJ whole genome shotgun (WGS) entry which is preliminary data.</text>
</comment>
<dbReference type="Gene3D" id="3.30.70.270">
    <property type="match status" value="1"/>
</dbReference>
<dbReference type="PANTHER" id="PTHR37984:SF5">
    <property type="entry name" value="PROTEIN NYNRIN-LIKE"/>
    <property type="match status" value="1"/>
</dbReference>
<dbReference type="PANTHER" id="PTHR37984">
    <property type="entry name" value="PROTEIN CBG26694"/>
    <property type="match status" value="1"/>
</dbReference>
<accession>A0A5N6N6D6</accession>
<dbReference type="Pfam" id="PF00078">
    <property type="entry name" value="RVT_1"/>
    <property type="match status" value="1"/>
</dbReference>
<keyword evidence="3" id="KW-1185">Reference proteome</keyword>
<dbReference type="InterPro" id="IPR043128">
    <property type="entry name" value="Rev_trsase/Diguanyl_cyclase"/>
</dbReference>
<dbReference type="InterPro" id="IPR000477">
    <property type="entry name" value="RT_dom"/>
</dbReference>
<dbReference type="InterPro" id="IPR050951">
    <property type="entry name" value="Retrovirus_Pol_polyprotein"/>
</dbReference>
<dbReference type="Gene3D" id="3.10.10.10">
    <property type="entry name" value="HIV Type 1 Reverse Transcriptase, subunit A, domain 1"/>
    <property type="match status" value="1"/>
</dbReference>
<dbReference type="CDD" id="cd01647">
    <property type="entry name" value="RT_LTR"/>
    <property type="match status" value="1"/>
</dbReference>
<evidence type="ECO:0000313" key="3">
    <source>
        <dbReference type="Proteomes" id="UP000326396"/>
    </source>
</evidence>
<dbReference type="EMBL" id="SZYD01000013">
    <property type="protein sequence ID" value="KAD4385849.1"/>
    <property type="molecule type" value="Genomic_DNA"/>
</dbReference>
<dbReference type="SUPFAM" id="SSF56672">
    <property type="entry name" value="DNA/RNA polymerases"/>
    <property type="match status" value="1"/>
</dbReference>
<sequence>MFMIFTIGGKKYKFQGIDSGPQKSSTFQHLAVETDQGLNIPSPLQTILDNHASIFEEPTALPLVRTQTHSITLLPNSTPPNIRPYRCPHSQKNEIEKQVQQLLDLGLIQPSNSPFSSPCCSYAKRTTWRMCVDYRALNKITVAGKYLIPNIDELLDELYGAKVFSKLDLRSDYYQIRVANHDVPKTTFHTHLGHYEFEVKKILRSKSGQSPLMLNRFRGFLGLTGYYRRFVRNFGIIARPLTALTKKDGFLWSTEALCAFKALKLALTTELVLRVSQILLSNL</sequence>
<dbReference type="InterPro" id="IPR043502">
    <property type="entry name" value="DNA/RNA_pol_sf"/>
</dbReference>
<name>A0A5N6N6D6_9ASTR</name>
<proteinExistence type="predicted"/>
<feature type="domain" description="Reverse transcriptase" evidence="1">
    <location>
        <begin position="126"/>
        <end position="191"/>
    </location>
</feature>